<evidence type="ECO:0000256" key="1">
    <source>
        <dbReference type="SAM" id="MobiDB-lite"/>
    </source>
</evidence>
<organism evidence="2">
    <name type="scientific">Cladocopium goreaui</name>
    <dbReference type="NCBI Taxonomy" id="2562237"/>
    <lineage>
        <taxon>Eukaryota</taxon>
        <taxon>Sar</taxon>
        <taxon>Alveolata</taxon>
        <taxon>Dinophyceae</taxon>
        <taxon>Suessiales</taxon>
        <taxon>Symbiodiniaceae</taxon>
        <taxon>Cladocopium</taxon>
    </lineage>
</organism>
<comment type="caution">
    <text evidence="2">The sequence shown here is derived from an EMBL/GenBank/DDBJ whole genome shotgun (WGS) entry which is preliminary data.</text>
</comment>
<reference evidence="3" key="2">
    <citation type="submission" date="2024-04" db="EMBL/GenBank/DDBJ databases">
        <authorList>
            <person name="Chen Y."/>
            <person name="Shah S."/>
            <person name="Dougan E. K."/>
            <person name="Thang M."/>
            <person name="Chan C."/>
        </authorList>
    </citation>
    <scope>NUCLEOTIDE SEQUENCE [LARGE SCALE GENOMIC DNA]</scope>
</reference>
<evidence type="ECO:0000313" key="3">
    <source>
        <dbReference type="EMBL" id="CAL1165757.1"/>
    </source>
</evidence>
<accession>A0A9P1DLB4</accession>
<evidence type="ECO:0000313" key="2">
    <source>
        <dbReference type="EMBL" id="CAI4012382.1"/>
    </source>
</evidence>
<gene>
    <name evidence="2" type="ORF">C1SCF055_LOCUS37447</name>
</gene>
<feature type="region of interest" description="Disordered" evidence="1">
    <location>
        <begin position="111"/>
        <end position="132"/>
    </location>
</feature>
<evidence type="ECO:0000313" key="4">
    <source>
        <dbReference type="Proteomes" id="UP001152797"/>
    </source>
</evidence>
<dbReference type="EMBL" id="CAMXCT010005445">
    <property type="protein sequence ID" value="CAI4012382.1"/>
    <property type="molecule type" value="Genomic_DNA"/>
</dbReference>
<proteinExistence type="predicted"/>
<dbReference type="AlphaFoldDB" id="A0A9P1DLB4"/>
<reference evidence="2" key="1">
    <citation type="submission" date="2022-10" db="EMBL/GenBank/DDBJ databases">
        <authorList>
            <person name="Chen Y."/>
            <person name="Dougan E. K."/>
            <person name="Chan C."/>
            <person name="Rhodes N."/>
            <person name="Thang M."/>
        </authorList>
    </citation>
    <scope>NUCLEOTIDE SEQUENCE</scope>
</reference>
<dbReference type="EMBL" id="CAMXCT020005445">
    <property type="protein sequence ID" value="CAL1165757.1"/>
    <property type="molecule type" value="Genomic_DNA"/>
</dbReference>
<dbReference type="EMBL" id="CAMXCT030005445">
    <property type="protein sequence ID" value="CAL4799694.1"/>
    <property type="molecule type" value="Genomic_DNA"/>
</dbReference>
<dbReference type="Proteomes" id="UP001152797">
    <property type="component" value="Unassembled WGS sequence"/>
</dbReference>
<sequence length="657" mass="73082">CNLDLLDFDDLTWIHGFLLAASMMDDGDEDAEITLALQAAPVMDDGDEDTEITLALQAASHRASQASQVQASQIQALLFSHYIRCAADFARAVVFAVAFALGAKVAQEVKDSLNGPRKVPSPSTLSRSGSAHWDLDCEEEAEEVEEEEDSSRCGIFRFCGRSVCRLVALAGQYPESSGVHCGVETHAMPVTILGSGRSGLSSKFAALIHVSKLEVSGSAAELSKWSRRIVSWTSDFGTESLMCQVPPVPLGDLMLEQVQEMGPHFRYSGDHSEDNRYFFDLSGSLMITGMAHIFDNITKDILHCLPSFGEFQQSLRTLRWNSLTKCTDALLKRRGALVNLWSAAKFSFNASGDGDQGRERSYAVAASFIKAVDDTIRSRFFWGYCMMVNTLAGFLTSLASWCEGCQCHEDELTSNSTYFLRSKLTRQEGTSCCYKGRRAPELAAGFLKQHVDWLASSAMTELLGFIEGLPPDQSSKILEDFHTACDRALLEIQVKTHHWEELPWALAVSGHHDVEVARAGLRRLRDKFLKTEKSQRHHRMTRRFFDSMYEGVADDPHDEPLYLEVEDFLAGEDIENLGSLRFWAGALKMIRIIERPIEVLAALHRDIKATFSRAPAAADAYVSTEVRWKDLEKLFSNPADSWLAPVQGMKGERNTLS</sequence>
<feature type="non-terminal residue" evidence="2">
    <location>
        <position position="657"/>
    </location>
</feature>
<keyword evidence="4" id="KW-1185">Reference proteome</keyword>
<protein>
    <submittedName>
        <fullName evidence="2">Uncharacterized protein</fullName>
    </submittedName>
</protein>
<dbReference type="OrthoDB" id="418765at2759"/>
<name>A0A9P1DLB4_9DINO</name>